<dbReference type="Pfam" id="PF04542">
    <property type="entry name" value="Sigma70_r2"/>
    <property type="match status" value="1"/>
</dbReference>
<name>A0ABW4ZD29_9BACT</name>
<dbReference type="InterPro" id="IPR013324">
    <property type="entry name" value="RNA_pol_sigma_r3/r4-like"/>
</dbReference>
<dbReference type="Proteomes" id="UP001597389">
    <property type="component" value="Unassembled WGS sequence"/>
</dbReference>
<dbReference type="InterPro" id="IPR013249">
    <property type="entry name" value="RNA_pol_sigma70_r4_t2"/>
</dbReference>
<keyword evidence="4" id="KW-0804">Transcription</keyword>
<feature type="domain" description="RNA polymerase sigma-70 region 2" evidence="5">
    <location>
        <begin position="24"/>
        <end position="78"/>
    </location>
</feature>
<dbReference type="SUPFAM" id="SSF88946">
    <property type="entry name" value="Sigma2 domain of RNA polymerase sigma factors"/>
    <property type="match status" value="1"/>
</dbReference>
<organism evidence="7 8">
    <name type="scientific">Rubritalea tangerina</name>
    <dbReference type="NCBI Taxonomy" id="430798"/>
    <lineage>
        <taxon>Bacteria</taxon>
        <taxon>Pseudomonadati</taxon>
        <taxon>Verrucomicrobiota</taxon>
        <taxon>Verrucomicrobiia</taxon>
        <taxon>Verrucomicrobiales</taxon>
        <taxon>Rubritaleaceae</taxon>
        <taxon>Rubritalea</taxon>
    </lineage>
</organism>
<dbReference type="InterPro" id="IPR007627">
    <property type="entry name" value="RNA_pol_sigma70_r2"/>
</dbReference>
<comment type="caution">
    <text evidence="7">The sequence shown here is derived from an EMBL/GenBank/DDBJ whole genome shotgun (WGS) entry which is preliminary data.</text>
</comment>
<dbReference type="NCBIfam" id="TIGR02937">
    <property type="entry name" value="sigma70-ECF"/>
    <property type="match status" value="1"/>
</dbReference>
<dbReference type="InterPro" id="IPR039425">
    <property type="entry name" value="RNA_pol_sigma-70-like"/>
</dbReference>
<dbReference type="SUPFAM" id="SSF88659">
    <property type="entry name" value="Sigma3 and sigma4 domains of RNA polymerase sigma factors"/>
    <property type="match status" value="1"/>
</dbReference>
<feature type="domain" description="RNA polymerase sigma factor 70 region 4 type 2" evidence="6">
    <location>
        <begin position="117"/>
        <end position="168"/>
    </location>
</feature>
<evidence type="ECO:0000256" key="1">
    <source>
        <dbReference type="ARBA" id="ARBA00010641"/>
    </source>
</evidence>
<dbReference type="InterPro" id="IPR014284">
    <property type="entry name" value="RNA_pol_sigma-70_dom"/>
</dbReference>
<comment type="similarity">
    <text evidence="1">Belongs to the sigma-70 factor family. ECF subfamily.</text>
</comment>
<proteinExistence type="inferred from homology"/>
<dbReference type="NCBIfam" id="TIGR02989">
    <property type="entry name" value="Sig-70_gvs1"/>
    <property type="match status" value="1"/>
</dbReference>
<evidence type="ECO:0000259" key="6">
    <source>
        <dbReference type="Pfam" id="PF08281"/>
    </source>
</evidence>
<sequence length="179" mass="20325">MPTEPHSDAPPQANDLLQEIDAIQVDLRGYVISIAGSAEDIDDIIQETNLFLWERQNDFTPGTSFKAWAFKVAYFKSMAQRRDAIRRGHVTFSESTIQRISIEAENHFTPATDRVAALRHCLQKLKPDDQNILYQKYVKGASFTDFAKHLGKPVNSIHQIASRARLALRQCIQQQLSKS</sequence>
<dbReference type="Gene3D" id="1.10.1740.10">
    <property type="match status" value="1"/>
</dbReference>
<accession>A0ABW4ZD29</accession>
<keyword evidence="2" id="KW-0805">Transcription regulation</keyword>
<evidence type="ECO:0000256" key="2">
    <source>
        <dbReference type="ARBA" id="ARBA00023015"/>
    </source>
</evidence>
<dbReference type="InterPro" id="IPR013325">
    <property type="entry name" value="RNA_pol_sigma_r2"/>
</dbReference>
<dbReference type="Gene3D" id="1.10.10.10">
    <property type="entry name" value="Winged helix-like DNA-binding domain superfamily/Winged helix DNA-binding domain"/>
    <property type="match status" value="1"/>
</dbReference>
<dbReference type="Pfam" id="PF08281">
    <property type="entry name" value="Sigma70_r4_2"/>
    <property type="match status" value="1"/>
</dbReference>
<dbReference type="EMBL" id="JBHUJB010000059">
    <property type="protein sequence ID" value="MFD2159918.1"/>
    <property type="molecule type" value="Genomic_DNA"/>
</dbReference>
<dbReference type="PANTHER" id="PTHR43133">
    <property type="entry name" value="RNA POLYMERASE ECF-TYPE SIGMA FACTO"/>
    <property type="match status" value="1"/>
</dbReference>
<reference evidence="8" key="1">
    <citation type="journal article" date="2019" name="Int. J. Syst. Evol. Microbiol.">
        <title>The Global Catalogue of Microorganisms (GCM) 10K type strain sequencing project: providing services to taxonomists for standard genome sequencing and annotation.</title>
        <authorList>
            <consortium name="The Broad Institute Genomics Platform"/>
            <consortium name="The Broad Institute Genome Sequencing Center for Infectious Disease"/>
            <person name="Wu L."/>
            <person name="Ma J."/>
        </authorList>
    </citation>
    <scope>NUCLEOTIDE SEQUENCE [LARGE SCALE GENOMIC DNA]</scope>
    <source>
        <strain evidence="8">CCUG 57942</strain>
    </source>
</reference>
<keyword evidence="3" id="KW-0731">Sigma factor</keyword>
<dbReference type="PANTHER" id="PTHR43133:SF51">
    <property type="entry name" value="RNA POLYMERASE SIGMA FACTOR"/>
    <property type="match status" value="1"/>
</dbReference>
<evidence type="ECO:0000256" key="4">
    <source>
        <dbReference type="ARBA" id="ARBA00023163"/>
    </source>
</evidence>
<evidence type="ECO:0000313" key="7">
    <source>
        <dbReference type="EMBL" id="MFD2159918.1"/>
    </source>
</evidence>
<gene>
    <name evidence="7" type="ORF">ACFSW8_13500</name>
</gene>
<dbReference type="InterPro" id="IPR036388">
    <property type="entry name" value="WH-like_DNA-bd_sf"/>
</dbReference>
<protein>
    <submittedName>
        <fullName evidence="7">Sigma-70 family RNA polymerase sigma factor</fullName>
    </submittedName>
</protein>
<dbReference type="RefSeq" id="WP_377178497.1">
    <property type="nucleotide sequence ID" value="NZ_JBHUJB010000059.1"/>
</dbReference>
<dbReference type="InterPro" id="IPR014331">
    <property type="entry name" value="RNA_pol_sigma70_ECF_RHOBA"/>
</dbReference>
<evidence type="ECO:0000313" key="8">
    <source>
        <dbReference type="Proteomes" id="UP001597389"/>
    </source>
</evidence>
<evidence type="ECO:0000259" key="5">
    <source>
        <dbReference type="Pfam" id="PF04542"/>
    </source>
</evidence>
<evidence type="ECO:0000256" key="3">
    <source>
        <dbReference type="ARBA" id="ARBA00023082"/>
    </source>
</evidence>
<keyword evidence="8" id="KW-1185">Reference proteome</keyword>